<proteinExistence type="predicted"/>
<dbReference type="PROSITE" id="PS51677">
    <property type="entry name" value="NODB"/>
    <property type="match status" value="1"/>
</dbReference>
<evidence type="ECO:0000256" key="2">
    <source>
        <dbReference type="ARBA" id="ARBA00022729"/>
    </source>
</evidence>
<keyword evidence="5" id="KW-0624">Polysaccharide degradation</keyword>
<dbReference type="InterPro" id="IPR018711">
    <property type="entry name" value="NAGPA"/>
</dbReference>
<dbReference type="Pfam" id="PF01522">
    <property type="entry name" value="Polysacc_deac_1"/>
    <property type="match status" value="1"/>
</dbReference>
<dbReference type="InParanoid" id="S0ESZ4"/>
<dbReference type="Proteomes" id="UP000014227">
    <property type="component" value="Chromosome I"/>
</dbReference>
<dbReference type="HOGENOM" id="CLU_029767_0_0_0"/>
<dbReference type="STRING" id="454171.CP488_00849"/>
<comment type="subcellular location">
    <subcellularLocation>
        <location evidence="1">Secreted</location>
    </subcellularLocation>
</comment>
<reference evidence="6" key="1">
    <citation type="submission" date="2013-03" db="EMBL/GenBank/DDBJ databases">
        <title>Genome sequence of Chthonomonas calidirosea, the first sequenced genome from the Armatimonadetes phylum (formally candidate division OP10).</title>
        <authorList>
            <person name="Lee K.C.Y."/>
            <person name="Morgan X.C."/>
            <person name="Dunfield P.F."/>
            <person name="Tamas I."/>
            <person name="Houghton K.M."/>
            <person name="Vyssotski M."/>
            <person name="Ryan J.L.J."/>
            <person name="Lagutin K."/>
            <person name="McDonald I.R."/>
            <person name="Stott M.B."/>
        </authorList>
    </citation>
    <scope>NUCLEOTIDE SEQUENCE [LARGE SCALE GENOMIC DNA]</scope>
    <source>
        <strain evidence="6">DSM 23976 / ICMP 18418 / T49</strain>
    </source>
</reference>
<keyword evidence="5" id="KW-0119">Carbohydrate metabolism</keyword>
<keyword evidence="6" id="KW-1185">Reference proteome</keyword>
<feature type="domain" description="NodB homology" evidence="4">
    <location>
        <begin position="101"/>
        <end position="238"/>
    </location>
</feature>
<dbReference type="InterPro" id="IPR051398">
    <property type="entry name" value="Polysacch_Deacetylase"/>
</dbReference>
<evidence type="ECO:0000256" key="3">
    <source>
        <dbReference type="SAM" id="MobiDB-lite"/>
    </source>
</evidence>
<gene>
    <name evidence="5" type="ORF">CCALI_00308</name>
</gene>
<sequence>MHRRPPSIPGIVQSVSAATSNVLSSLGTNPSSDTPGLLTSGTQPIPVIMYHDVVPRKQVWFDLTTEEFARQMQELAEAGAHPITIQQFYDHLSAGKPLPTHPILLTFDDCTLGQFTQALPILEKYRFPAVFFVQTGSVGVTTVKPHMTWEQLKEAESTGLITVESHTVTHPEDLTKISDHQLEEEMEVSKHSIEYHLGHPALFLAYPSGNCDARVALAAQQAGYLAAFTMNRGWAASPAPRYFLPRLTPKRIEDVLAVWRGQQAIAPPLPRLMTIRASPLERGTFTGGTYPVDWIAGGSLTTETLDHRDTVGDMAQQVGAIAALNGTFFADARIASNAGGMIGPCLSSVNGTYQPSDPSDDPRLEGRPLILFSPTHCLVVPYAACFGSSQAVLQQLLPDVTDAFLAGGWIVHYGKALPPEEMRRWSSSDLNDPRHRAFVGIDAQGRYMLGATRDSISTEVLSHLLEKMGVQEAWLLDSGFSTSLIWQNHVLVSGHSEPGVPSRPVPHALFLIGNAAPDAPPPPPDTPLAAGEGAATLQDALSADSTAGAANYYRRHRRRHR</sequence>
<evidence type="ECO:0000259" key="4">
    <source>
        <dbReference type="PROSITE" id="PS51677"/>
    </source>
</evidence>
<dbReference type="GO" id="GO:0045493">
    <property type="term" value="P:xylan catabolic process"/>
    <property type="evidence" value="ECO:0007669"/>
    <property type="project" value="UniProtKB-KW"/>
</dbReference>
<accession>S0ESZ4</accession>
<dbReference type="GO" id="GO:0016810">
    <property type="term" value="F:hydrolase activity, acting on carbon-nitrogen (but not peptide) bonds"/>
    <property type="evidence" value="ECO:0007669"/>
    <property type="project" value="InterPro"/>
</dbReference>
<dbReference type="InterPro" id="IPR002509">
    <property type="entry name" value="NODB_dom"/>
</dbReference>
<dbReference type="Pfam" id="PF09992">
    <property type="entry name" value="NAGPA"/>
    <property type="match status" value="1"/>
</dbReference>
<keyword evidence="5" id="KW-0378">Hydrolase</keyword>
<dbReference type="CDD" id="cd10918">
    <property type="entry name" value="CE4_NodB_like_5s_6s"/>
    <property type="match status" value="1"/>
</dbReference>
<dbReference type="eggNOG" id="COG0726">
    <property type="taxonomic scope" value="Bacteria"/>
</dbReference>
<dbReference type="KEGG" id="ccz:CCALI_00308"/>
<keyword evidence="5" id="KW-0326">Glycosidase</keyword>
<dbReference type="EMBL" id="HF951689">
    <property type="protein sequence ID" value="CCW34145.1"/>
    <property type="molecule type" value="Genomic_DNA"/>
</dbReference>
<dbReference type="GO" id="GO:0016798">
    <property type="term" value="F:hydrolase activity, acting on glycosyl bonds"/>
    <property type="evidence" value="ECO:0007669"/>
    <property type="project" value="UniProtKB-KW"/>
</dbReference>
<keyword evidence="2" id="KW-0732">Signal</keyword>
<evidence type="ECO:0000313" key="6">
    <source>
        <dbReference type="Proteomes" id="UP000014227"/>
    </source>
</evidence>
<dbReference type="GO" id="GO:0005576">
    <property type="term" value="C:extracellular region"/>
    <property type="evidence" value="ECO:0007669"/>
    <property type="project" value="UniProtKB-SubCell"/>
</dbReference>
<feature type="region of interest" description="Disordered" evidence="3">
    <location>
        <begin position="516"/>
        <end position="561"/>
    </location>
</feature>
<evidence type="ECO:0000313" key="5">
    <source>
        <dbReference type="EMBL" id="CCW34145.1"/>
    </source>
</evidence>
<dbReference type="AlphaFoldDB" id="S0ESZ4"/>
<organism evidence="5 6">
    <name type="scientific">Chthonomonas calidirosea (strain DSM 23976 / ICMP 18418 / T49)</name>
    <dbReference type="NCBI Taxonomy" id="1303518"/>
    <lineage>
        <taxon>Bacteria</taxon>
        <taxon>Bacillati</taxon>
        <taxon>Armatimonadota</taxon>
        <taxon>Chthonomonadia</taxon>
        <taxon>Chthonomonadales</taxon>
        <taxon>Chthonomonadaceae</taxon>
        <taxon>Chthonomonas</taxon>
    </lineage>
</organism>
<dbReference type="eggNOG" id="COG4632">
    <property type="taxonomic scope" value="Bacteria"/>
</dbReference>
<dbReference type="Gene3D" id="3.20.20.370">
    <property type="entry name" value="Glycoside hydrolase/deacetylase"/>
    <property type="match status" value="1"/>
</dbReference>
<name>S0ESZ4_CHTCT</name>
<dbReference type="PATRIC" id="fig|1303518.3.peg.314"/>
<evidence type="ECO:0000256" key="1">
    <source>
        <dbReference type="ARBA" id="ARBA00004613"/>
    </source>
</evidence>
<dbReference type="PANTHER" id="PTHR34216:SF3">
    <property type="entry name" value="POLY-BETA-1,6-N-ACETYL-D-GLUCOSAMINE N-DEACETYLASE"/>
    <property type="match status" value="1"/>
</dbReference>
<dbReference type="InterPro" id="IPR011330">
    <property type="entry name" value="Glyco_hydro/deAcase_b/a-brl"/>
</dbReference>
<dbReference type="PANTHER" id="PTHR34216">
    <property type="match status" value="1"/>
</dbReference>
<dbReference type="SUPFAM" id="SSF88713">
    <property type="entry name" value="Glycoside hydrolase/deacetylase"/>
    <property type="match status" value="1"/>
</dbReference>
<protein>
    <submittedName>
        <fullName evidence="5">Predicted xylanase/chitin deacetylase</fullName>
    </submittedName>
</protein>
<keyword evidence="5" id="KW-0858">Xylan degradation</keyword>